<reference evidence="2" key="1">
    <citation type="submission" date="2016-10" db="EMBL/GenBank/DDBJ databases">
        <authorList>
            <person name="Varghese N."/>
            <person name="Submissions S."/>
        </authorList>
    </citation>
    <scope>NUCLEOTIDE SEQUENCE [LARGE SCALE GENOMIC DNA]</scope>
    <source>
        <strain evidence="2">DSM 18168</strain>
    </source>
</reference>
<gene>
    <name evidence="1" type="ORF">SAMN05421784_11147</name>
</gene>
<evidence type="ECO:0000313" key="2">
    <source>
        <dbReference type="Proteomes" id="UP000242496"/>
    </source>
</evidence>
<evidence type="ECO:0000313" key="1">
    <source>
        <dbReference type="EMBL" id="SFU55470.1"/>
    </source>
</evidence>
<sequence length="58" mass="6785">MQGVQKRDDPLGEWLRTRITRCGPMKAIVALANKLTRIIWRILTDEVDYDMEKAFAIH</sequence>
<dbReference type="EMBL" id="FPBJ01000011">
    <property type="protein sequence ID" value="SFU55470.1"/>
    <property type="molecule type" value="Genomic_DNA"/>
</dbReference>
<dbReference type="Proteomes" id="UP000242496">
    <property type="component" value="Unassembled WGS sequence"/>
</dbReference>
<dbReference type="AlphaFoldDB" id="A0A1I7H474"/>
<protein>
    <recommendedName>
        <fullName evidence="3">Transposase</fullName>
    </recommendedName>
</protein>
<proteinExistence type="predicted"/>
<evidence type="ECO:0008006" key="3">
    <source>
        <dbReference type="Google" id="ProtNLM"/>
    </source>
</evidence>
<organism evidence="1 2">
    <name type="scientific">Xenorhabdus koppenhoeferi</name>
    <dbReference type="NCBI Taxonomy" id="351659"/>
    <lineage>
        <taxon>Bacteria</taxon>
        <taxon>Pseudomonadati</taxon>
        <taxon>Pseudomonadota</taxon>
        <taxon>Gammaproteobacteria</taxon>
        <taxon>Enterobacterales</taxon>
        <taxon>Morganellaceae</taxon>
        <taxon>Xenorhabdus</taxon>
    </lineage>
</organism>
<accession>A0A1I7H474</accession>
<dbReference type="STRING" id="351659.SAMN05421784_11147"/>
<keyword evidence="2" id="KW-1185">Reference proteome</keyword>
<name>A0A1I7H474_9GAMM</name>